<name>A0A0D7DXM2_RHOPL</name>
<dbReference type="Proteomes" id="UP000032515">
    <property type="component" value="Unassembled WGS sequence"/>
</dbReference>
<evidence type="ECO:0000313" key="9">
    <source>
        <dbReference type="EMBL" id="KIZ33333.1"/>
    </source>
</evidence>
<feature type="transmembrane region" description="Helical" evidence="8">
    <location>
        <begin position="158"/>
        <end position="191"/>
    </location>
</feature>
<keyword evidence="5 8" id="KW-1133">Transmembrane helix</keyword>
<comment type="caution">
    <text evidence="9">The sequence shown here is derived from an EMBL/GenBank/DDBJ whole genome shotgun (WGS) entry which is preliminary data.</text>
</comment>
<evidence type="ECO:0000256" key="1">
    <source>
        <dbReference type="ARBA" id="ARBA00004651"/>
    </source>
</evidence>
<organism evidence="9 10">
    <name type="scientific">Rhodopseudomonas palustris</name>
    <dbReference type="NCBI Taxonomy" id="1076"/>
    <lineage>
        <taxon>Bacteria</taxon>
        <taxon>Pseudomonadati</taxon>
        <taxon>Pseudomonadota</taxon>
        <taxon>Alphaproteobacteria</taxon>
        <taxon>Hyphomicrobiales</taxon>
        <taxon>Nitrobacteraceae</taxon>
        <taxon>Rhodopseudomonas</taxon>
    </lineage>
</organism>
<reference evidence="9 10" key="1">
    <citation type="submission" date="2014-11" db="EMBL/GenBank/DDBJ databases">
        <title>Genomics and ecophysiology of heterotrophic nitrogen fixing bacteria isolated from estuarine surface water.</title>
        <authorList>
            <person name="Bentzon-Tilia M."/>
            <person name="Severin I."/>
            <person name="Hansen L.H."/>
            <person name="Riemann L."/>
        </authorList>
    </citation>
    <scope>NUCLEOTIDE SEQUENCE [LARGE SCALE GENOMIC DNA]</scope>
    <source>
        <strain evidence="9 10">BAL398</strain>
    </source>
</reference>
<evidence type="ECO:0000256" key="6">
    <source>
        <dbReference type="ARBA" id="ARBA00023136"/>
    </source>
</evidence>
<dbReference type="EMBL" id="JXXE01000755">
    <property type="protein sequence ID" value="KIZ33333.1"/>
    <property type="molecule type" value="Genomic_DNA"/>
</dbReference>
<evidence type="ECO:0000256" key="5">
    <source>
        <dbReference type="ARBA" id="ARBA00022989"/>
    </source>
</evidence>
<evidence type="ECO:0000256" key="3">
    <source>
        <dbReference type="ARBA" id="ARBA00022679"/>
    </source>
</evidence>
<dbReference type="InterPro" id="IPR018584">
    <property type="entry name" value="GT87"/>
</dbReference>
<dbReference type="RefSeq" id="WP_044418464.1">
    <property type="nucleotide sequence ID" value="NZ_JXXE01000755.1"/>
</dbReference>
<dbReference type="PATRIC" id="fig|1076.23.peg.4028"/>
<feature type="transmembrane region" description="Helical" evidence="8">
    <location>
        <begin position="382"/>
        <end position="403"/>
    </location>
</feature>
<comment type="similarity">
    <text evidence="7">Belongs to the glycosyltransferase 87 family.</text>
</comment>
<keyword evidence="3" id="KW-0808">Transferase</keyword>
<feature type="transmembrane region" description="Helical" evidence="8">
    <location>
        <begin position="293"/>
        <end position="313"/>
    </location>
</feature>
<dbReference type="AlphaFoldDB" id="A0A0D7DXM2"/>
<feature type="transmembrane region" description="Helical" evidence="8">
    <location>
        <begin position="229"/>
        <end position="249"/>
    </location>
</feature>
<evidence type="ECO:0000256" key="4">
    <source>
        <dbReference type="ARBA" id="ARBA00022692"/>
    </source>
</evidence>
<keyword evidence="4 8" id="KW-0812">Transmembrane</keyword>
<protein>
    <submittedName>
        <fullName evidence="9">Membrane protein</fullName>
    </submittedName>
</protein>
<evidence type="ECO:0000256" key="8">
    <source>
        <dbReference type="SAM" id="Phobius"/>
    </source>
</evidence>
<keyword evidence="6 8" id="KW-0472">Membrane</keyword>
<keyword evidence="2" id="KW-1003">Cell membrane</keyword>
<feature type="transmembrane region" description="Helical" evidence="8">
    <location>
        <begin position="342"/>
        <end position="362"/>
    </location>
</feature>
<feature type="transmembrane region" description="Helical" evidence="8">
    <location>
        <begin position="115"/>
        <end position="138"/>
    </location>
</feature>
<evidence type="ECO:0000256" key="2">
    <source>
        <dbReference type="ARBA" id="ARBA00022475"/>
    </source>
</evidence>
<dbReference type="GO" id="GO:0005886">
    <property type="term" value="C:plasma membrane"/>
    <property type="evidence" value="ECO:0007669"/>
    <property type="project" value="UniProtKB-SubCell"/>
</dbReference>
<dbReference type="GO" id="GO:0016758">
    <property type="term" value="F:hexosyltransferase activity"/>
    <property type="evidence" value="ECO:0007669"/>
    <property type="project" value="InterPro"/>
</dbReference>
<dbReference type="OrthoDB" id="7679563at2"/>
<evidence type="ECO:0000313" key="10">
    <source>
        <dbReference type="Proteomes" id="UP000032515"/>
    </source>
</evidence>
<comment type="subcellular location">
    <subcellularLocation>
        <location evidence="1">Cell membrane</location>
        <topology evidence="1">Multi-pass membrane protein</topology>
    </subcellularLocation>
</comment>
<sequence length="420" mass="45099">MSKWVAALRGGDWVTPERIRLWALAVLVAALAGLCYLAATANGLSDFKGRPLGSDFSDIYAGGTYALDGTAGKAFDPPLQHAREQAIFGPDTPFYGWHYPPFLMFVAAPLATMPYLTALAVWQVSTLLLYLAMLLTVLRSVPIRPEAGAATLAQRKIWLLLALAFPAVFVNLGHGHNGFLTAALIGSALALLDRRPILAGVLFGLLSYKPQFGVMIPLVLMLSGRWRSFAAAAVTVLALALATTLAFGWEVWRAFIDSMPFTRHVVLEQGGTGWHKIQSVFAWVRMWGGSVDLAYLIQGAVTATLAVALGWLWRSKAAYPLQAAGLIIASTLATPYSLDYDFVALAPAIAFLAAYGVARGFAPWEKTALALLWLMPLVARSLAEQTLIPLGVPSMLLVFALLIRRAAADLGLIARAPALA</sequence>
<feature type="transmembrane region" description="Helical" evidence="8">
    <location>
        <begin position="21"/>
        <end position="39"/>
    </location>
</feature>
<proteinExistence type="inferred from homology"/>
<dbReference type="Pfam" id="PF09594">
    <property type="entry name" value="GT87"/>
    <property type="match status" value="1"/>
</dbReference>
<accession>A0A0D7DXM2</accession>
<gene>
    <name evidence="9" type="ORF">OO17_28485</name>
</gene>
<evidence type="ECO:0000256" key="7">
    <source>
        <dbReference type="ARBA" id="ARBA00024033"/>
    </source>
</evidence>
<feature type="transmembrane region" description="Helical" evidence="8">
    <location>
        <begin position="197"/>
        <end position="222"/>
    </location>
</feature>